<proteinExistence type="predicted"/>
<comment type="caution">
    <text evidence="2">The sequence shown here is derived from an EMBL/GenBank/DDBJ whole genome shotgun (WGS) entry which is preliminary data.</text>
</comment>
<organism evidence="2 3">
    <name type="scientific">Scylla paramamosain</name>
    <name type="common">Mud crab</name>
    <dbReference type="NCBI Taxonomy" id="85552"/>
    <lineage>
        <taxon>Eukaryota</taxon>
        <taxon>Metazoa</taxon>
        <taxon>Ecdysozoa</taxon>
        <taxon>Arthropoda</taxon>
        <taxon>Crustacea</taxon>
        <taxon>Multicrustacea</taxon>
        <taxon>Malacostraca</taxon>
        <taxon>Eumalacostraca</taxon>
        <taxon>Eucarida</taxon>
        <taxon>Decapoda</taxon>
        <taxon>Pleocyemata</taxon>
        <taxon>Brachyura</taxon>
        <taxon>Eubrachyura</taxon>
        <taxon>Portunoidea</taxon>
        <taxon>Portunidae</taxon>
        <taxon>Portuninae</taxon>
        <taxon>Scylla</taxon>
    </lineage>
</organism>
<gene>
    <name evidence="2" type="ORF">O3P69_010720</name>
</gene>
<accession>A0AAW0TFY4</accession>
<evidence type="ECO:0000256" key="1">
    <source>
        <dbReference type="SAM" id="MobiDB-lite"/>
    </source>
</evidence>
<protein>
    <submittedName>
        <fullName evidence="2">Uncharacterized protein</fullName>
    </submittedName>
</protein>
<evidence type="ECO:0000313" key="2">
    <source>
        <dbReference type="EMBL" id="KAK8386186.1"/>
    </source>
</evidence>
<feature type="compositionally biased region" description="Low complexity" evidence="1">
    <location>
        <begin position="66"/>
        <end position="76"/>
    </location>
</feature>
<keyword evidence="3" id="KW-1185">Reference proteome</keyword>
<dbReference type="EMBL" id="JARAKH010000031">
    <property type="protein sequence ID" value="KAK8386186.1"/>
    <property type="molecule type" value="Genomic_DNA"/>
</dbReference>
<reference evidence="2 3" key="1">
    <citation type="submission" date="2023-03" db="EMBL/GenBank/DDBJ databases">
        <title>High-quality genome of Scylla paramamosain provides insights in environmental adaptation.</title>
        <authorList>
            <person name="Zhang L."/>
        </authorList>
    </citation>
    <scope>NUCLEOTIDE SEQUENCE [LARGE SCALE GENOMIC DNA]</scope>
    <source>
        <strain evidence="2">LZ_2023a</strain>
        <tissue evidence="2">Muscle</tissue>
    </source>
</reference>
<dbReference type="AlphaFoldDB" id="A0AAW0TFY4"/>
<evidence type="ECO:0000313" key="3">
    <source>
        <dbReference type="Proteomes" id="UP001487740"/>
    </source>
</evidence>
<feature type="compositionally biased region" description="Basic and acidic residues" evidence="1">
    <location>
        <begin position="53"/>
        <end position="65"/>
    </location>
</feature>
<feature type="region of interest" description="Disordered" evidence="1">
    <location>
        <begin position="46"/>
        <end position="86"/>
    </location>
</feature>
<name>A0AAW0TFY4_SCYPA</name>
<dbReference type="Proteomes" id="UP001487740">
    <property type="component" value="Unassembled WGS sequence"/>
</dbReference>
<sequence length="217" mass="23192">MYGEREYKLGHLSCLPGLTCVGSQAIHRSGAVLLLALLCFSAAGQDAGGGTKAAKEPKGEGEAKAEGNNTATTTTTSQDKASKGGADDQGGKFFVNKARSTTTWTFLSSFTSIVPYTCYTTGMGTPEACMGRRLRRSRKLAADWEVSKDSARLYGSTLEEGEDPLDSDRESKEGKFFFQIWSTVSTTATVTTFSTNRSVTISVSILCTYAGITYNTC</sequence>